<dbReference type="PANTHER" id="PTHR30483:SF6">
    <property type="entry name" value="PERIPLASMIC BINDING PROTEIN OF ABC TRANSPORTER FOR NATURAL AMINO ACIDS"/>
    <property type="match status" value="1"/>
</dbReference>
<sequence length="427" mass="46945">MLLVGLILIAGCTEQPQTQEELKIGVVASMTGPASTTGKDIWQSAVLAVEEINADGGVYIQDVGHKVPVRAVLGDDESTREGGQKAVTRLITEDKVDILTGGFSSAVVSAHQSIVAQYGMPYIVTGASSPIITRRDDVDTSTIFHYCPTTDDYGRQTTLFTSEVIRPAVQERFGFPADRPLRLALIYQDSPYGKGVQTAVLETIEKENLPVVVVAQETFKMGETDFRTVLTRVKAAKPDVVYPATFLNEQIPLITQARRDVGVNAIFLAVECNDDPDYYAGVGRYGDYSIIETRFNPYTIPKGPVADDTARFMEQFEKRWGGFPGMMGASTYEGVYIAAQAVENAGTRNKTAVTAALAELEMPEMIEAMEGGMIRFSDDYREAKFALYMVQLRWNETANAVRPVIVWPDNLAQGEFVLPDWFEASLN</sequence>
<dbReference type="EMBL" id="LNQE01001595">
    <property type="protein sequence ID" value="KUG15030.1"/>
    <property type="molecule type" value="Genomic_DNA"/>
</dbReference>
<dbReference type="InterPro" id="IPR028082">
    <property type="entry name" value="Peripla_BP_I"/>
</dbReference>
<dbReference type="SUPFAM" id="SSF53822">
    <property type="entry name" value="Periplasmic binding protein-like I"/>
    <property type="match status" value="1"/>
</dbReference>
<proteinExistence type="predicted"/>
<dbReference type="Gene3D" id="3.40.50.2300">
    <property type="match status" value="3"/>
</dbReference>
<dbReference type="AlphaFoldDB" id="A0A0W8F2A2"/>
<gene>
    <name evidence="3" type="ORF">ASZ90_015343</name>
</gene>
<evidence type="ECO:0000313" key="3">
    <source>
        <dbReference type="EMBL" id="KUG15030.1"/>
    </source>
</evidence>
<feature type="domain" description="Leucine-binding protein" evidence="2">
    <location>
        <begin position="22"/>
        <end position="393"/>
    </location>
</feature>
<dbReference type="InterPro" id="IPR051010">
    <property type="entry name" value="BCAA_transport"/>
</dbReference>
<organism evidence="3">
    <name type="scientific">hydrocarbon metagenome</name>
    <dbReference type="NCBI Taxonomy" id="938273"/>
    <lineage>
        <taxon>unclassified sequences</taxon>
        <taxon>metagenomes</taxon>
        <taxon>ecological metagenomes</taxon>
    </lineage>
</organism>
<accession>A0A0W8F2A2</accession>
<dbReference type="InterPro" id="IPR028081">
    <property type="entry name" value="Leu-bd"/>
</dbReference>
<comment type="caution">
    <text evidence="3">The sequence shown here is derived from an EMBL/GenBank/DDBJ whole genome shotgun (WGS) entry which is preliminary data.</text>
</comment>
<keyword evidence="1" id="KW-0732">Signal</keyword>
<protein>
    <submittedName>
        <fullName evidence="3">Branched-chain amino acid abc transporter, amino acid-binding protein</fullName>
    </submittedName>
</protein>
<dbReference type="Pfam" id="PF13458">
    <property type="entry name" value="Peripla_BP_6"/>
    <property type="match status" value="1"/>
</dbReference>
<dbReference type="PANTHER" id="PTHR30483">
    <property type="entry name" value="LEUCINE-SPECIFIC-BINDING PROTEIN"/>
    <property type="match status" value="1"/>
</dbReference>
<reference evidence="3" key="1">
    <citation type="journal article" date="2015" name="Proc. Natl. Acad. Sci. U.S.A.">
        <title>Networks of energetic and metabolic interactions define dynamics in microbial communities.</title>
        <authorList>
            <person name="Embree M."/>
            <person name="Liu J.K."/>
            <person name="Al-Bassam M.M."/>
            <person name="Zengler K."/>
        </authorList>
    </citation>
    <scope>NUCLEOTIDE SEQUENCE</scope>
</reference>
<evidence type="ECO:0000256" key="1">
    <source>
        <dbReference type="ARBA" id="ARBA00022729"/>
    </source>
</evidence>
<name>A0A0W8F2A2_9ZZZZ</name>
<evidence type="ECO:0000259" key="2">
    <source>
        <dbReference type="Pfam" id="PF13458"/>
    </source>
</evidence>